<evidence type="ECO:0000313" key="3">
    <source>
        <dbReference type="Proteomes" id="UP000655550"/>
    </source>
</evidence>
<keyword evidence="3" id="KW-1185">Reference proteome</keyword>
<reference evidence="3" key="1">
    <citation type="journal article" date="2019" name="Int. J. Syst. Evol. Microbiol.">
        <title>The Global Catalogue of Microorganisms (GCM) 10K type strain sequencing project: providing services to taxonomists for standard genome sequencing and annotation.</title>
        <authorList>
            <consortium name="The Broad Institute Genomics Platform"/>
            <consortium name="The Broad Institute Genome Sequencing Center for Infectious Disease"/>
            <person name="Wu L."/>
            <person name="Ma J."/>
        </authorList>
    </citation>
    <scope>NUCLEOTIDE SEQUENCE [LARGE SCALE GENOMIC DNA]</scope>
    <source>
        <strain evidence="3">CCM 8778</strain>
    </source>
</reference>
<dbReference type="RefSeq" id="WP_093986450.1">
    <property type="nucleotide sequence ID" value="NZ_BMDE01000002.1"/>
</dbReference>
<evidence type="ECO:0000259" key="1">
    <source>
        <dbReference type="Pfam" id="PF12872"/>
    </source>
</evidence>
<dbReference type="InterPro" id="IPR025605">
    <property type="entry name" value="OST-HTH/LOTUS_dom"/>
</dbReference>
<dbReference type="CDD" id="cd10146">
    <property type="entry name" value="LabA_like_C"/>
    <property type="match status" value="1"/>
</dbReference>
<feature type="domain" description="HTH OST-type" evidence="1">
    <location>
        <begin position="208"/>
        <end position="273"/>
    </location>
</feature>
<gene>
    <name evidence="2" type="ORF">GCM10007363_09580</name>
</gene>
<comment type="caution">
    <text evidence="2">The sequence shown here is derived from an EMBL/GenBank/DDBJ whole genome shotgun (WGS) entry which is preliminary data.</text>
</comment>
<accession>A0ABQ2AIJ6</accession>
<organism evidence="2 3">
    <name type="scientific">Pseudomonas fluvialis</name>
    <dbReference type="NCBI Taxonomy" id="1793966"/>
    <lineage>
        <taxon>Bacteria</taxon>
        <taxon>Pseudomonadati</taxon>
        <taxon>Pseudomonadota</taxon>
        <taxon>Gammaproteobacteria</taxon>
        <taxon>Pseudomonadales</taxon>
        <taxon>Pseudomonadaceae</taxon>
        <taxon>Pseudomonas</taxon>
    </lineage>
</organism>
<dbReference type="Proteomes" id="UP000655550">
    <property type="component" value="Unassembled WGS sequence"/>
</dbReference>
<dbReference type="EMBL" id="BMDE01000002">
    <property type="protein sequence ID" value="GGH90919.1"/>
    <property type="molecule type" value="Genomic_DNA"/>
</dbReference>
<dbReference type="Pfam" id="PF12872">
    <property type="entry name" value="OST-HTH"/>
    <property type="match status" value="1"/>
</dbReference>
<proteinExistence type="predicted"/>
<evidence type="ECO:0000313" key="2">
    <source>
        <dbReference type="EMBL" id="GGH90919.1"/>
    </source>
</evidence>
<name>A0ABQ2AIJ6_9PSED</name>
<dbReference type="Gene3D" id="3.30.420.610">
    <property type="entry name" value="LOTUS domain-like"/>
    <property type="match status" value="1"/>
</dbReference>
<sequence>MDETHPSATEDPVPDLQRTVQRKLGRCMLQLQQYERLLKAMVAHSELSGPPERLLAIRDEKVACAHKKTLGTLAGMLTESYLKLPEPTEEPEQDEPADREWVSIRFQMELPEDRYAETKAALKELVDLRNELVHHFLQRFDLWDADGCVAAETYLDESYETIDGHYLALREWAKSMEEARTRMAEYMQTKEFEDAFLWGVSPDSTVHWPSSEITACLREAENQFAEVGWAPLFEAIRWIAKTYPEQTPKRYGCGSWRHVIHESQQFEIRKQSQADGGPTMIWYRSRSGGNLCS</sequence>
<dbReference type="InterPro" id="IPR041966">
    <property type="entry name" value="LOTUS-like"/>
</dbReference>
<protein>
    <recommendedName>
        <fullName evidence="1">HTH OST-type domain-containing protein</fullName>
    </recommendedName>
</protein>